<feature type="compositionally biased region" description="Basic and acidic residues" evidence="4">
    <location>
        <begin position="233"/>
        <end position="250"/>
    </location>
</feature>
<gene>
    <name evidence="5" type="ORF">CALVIDRAFT_554284</name>
</gene>
<dbReference type="PANTHER" id="PTHR17224">
    <property type="entry name" value="PEPTIDYL-TRNA HYDROLASE"/>
    <property type="match status" value="1"/>
</dbReference>
<evidence type="ECO:0000256" key="4">
    <source>
        <dbReference type="SAM" id="MobiDB-lite"/>
    </source>
</evidence>
<dbReference type="AlphaFoldDB" id="A0A167NJ15"/>
<sequence length="257" mass="28803">MSALKVPTSYLIAGIGNKTMPYTRHSAGLLMVEALAKSFDLNLKPVGRLNCLCAQTTVRILRGTPEEQDMKFIFANSQAFMNLSGPPIAEALRYYFGKGDAHSLILIHDSIEYPSMAIKPKQSGSAKGHNGVESVKKALGSGDFWRIRLGVGEYDRNMKKREMADFVLADLTGAERRYWGQPGRGLDKVWEAVEGIVEKNQKVMQKAVQEQKHQQDQAKRVVTQQKAYDEFMARERQEAGIDDDNVRNDHGLPLPKH</sequence>
<dbReference type="NCBIfam" id="TIGR00447">
    <property type="entry name" value="pth"/>
    <property type="match status" value="1"/>
</dbReference>
<dbReference type="GO" id="GO:0000049">
    <property type="term" value="F:tRNA binding"/>
    <property type="evidence" value="ECO:0007669"/>
    <property type="project" value="UniProtKB-KW"/>
</dbReference>
<dbReference type="PANTHER" id="PTHR17224:SF1">
    <property type="entry name" value="PEPTIDYL-TRNA HYDROLASE"/>
    <property type="match status" value="1"/>
</dbReference>
<protein>
    <submittedName>
        <fullName evidence="5">Peptidyl-tRNA hydrolase</fullName>
    </submittedName>
</protein>
<keyword evidence="1" id="KW-0820">tRNA-binding</keyword>
<dbReference type="STRING" id="1330018.A0A167NJ15"/>
<evidence type="ECO:0000256" key="2">
    <source>
        <dbReference type="ARBA" id="ARBA00022801"/>
    </source>
</evidence>
<dbReference type="InterPro" id="IPR001328">
    <property type="entry name" value="Pept_tRNA_hydro"/>
</dbReference>
<evidence type="ECO:0000256" key="1">
    <source>
        <dbReference type="ARBA" id="ARBA00022555"/>
    </source>
</evidence>
<dbReference type="GO" id="GO:0004045">
    <property type="term" value="F:peptidyl-tRNA hydrolase activity"/>
    <property type="evidence" value="ECO:0007669"/>
    <property type="project" value="InterPro"/>
</dbReference>
<proteinExistence type="predicted"/>
<reference evidence="5 6" key="1">
    <citation type="journal article" date="2016" name="Mol. Biol. Evol.">
        <title>Comparative Genomics of Early-Diverging Mushroom-Forming Fungi Provides Insights into the Origins of Lignocellulose Decay Capabilities.</title>
        <authorList>
            <person name="Nagy L.G."/>
            <person name="Riley R."/>
            <person name="Tritt A."/>
            <person name="Adam C."/>
            <person name="Daum C."/>
            <person name="Floudas D."/>
            <person name="Sun H."/>
            <person name="Yadav J.S."/>
            <person name="Pangilinan J."/>
            <person name="Larsson K.H."/>
            <person name="Matsuura K."/>
            <person name="Barry K."/>
            <person name="Labutti K."/>
            <person name="Kuo R."/>
            <person name="Ohm R.A."/>
            <person name="Bhattacharya S.S."/>
            <person name="Shirouzu T."/>
            <person name="Yoshinaga Y."/>
            <person name="Martin F.M."/>
            <person name="Grigoriev I.V."/>
            <person name="Hibbett D.S."/>
        </authorList>
    </citation>
    <scope>NUCLEOTIDE SEQUENCE [LARGE SCALE GENOMIC DNA]</scope>
    <source>
        <strain evidence="5 6">TUFC12733</strain>
    </source>
</reference>
<dbReference type="EMBL" id="KV417278">
    <property type="protein sequence ID" value="KZO97765.1"/>
    <property type="molecule type" value="Genomic_DNA"/>
</dbReference>
<name>A0A167NJ15_CALVF</name>
<accession>A0A167NJ15</accession>
<organism evidence="5 6">
    <name type="scientific">Calocera viscosa (strain TUFC12733)</name>
    <dbReference type="NCBI Taxonomy" id="1330018"/>
    <lineage>
        <taxon>Eukaryota</taxon>
        <taxon>Fungi</taxon>
        <taxon>Dikarya</taxon>
        <taxon>Basidiomycota</taxon>
        <taxon>Agaricomycotina</taxon>
        <taxon>Dacrymycetes</taxon>
        <taxon>Dacrymycetales</taxon>
        <taxon>Dacrymycetaceae</taxon>
        <taxon>Calocera</taxon>
    </lineage>
</organism>
<keyword evidence="3" id="KW-0694">RNA-binding</keyword>
<evidence type="ECO:0000313" key="5">
    <source>
        <dbReference type="EMBL" id="KZO97765.1"/>
    </source>
</evidence>
<dbReference type="Proteomes" id="UP000076738">
    <property type="component" value="Unassembled WGS sequence"/>
</dbReference>
<dbReference type="Pfam" id="PF01195">
    <property type="entry name" value="Pept_tRNA_hydro"/>
    <property type="match status" value="1"/>
</dbReference>
<keyword evidence="2 5" id="KW-0378">Hydrolase</keyword>
<keyword evidence="6" id="KW-1185">Reference proteome</keyword>
<evidence type="ECO:0000256" key="3">
    <source>
        <dbReference type="ARBA" id="ARBA00022884"/>
    </source>
</evidence>
<dbReference type="SUPFAM" id="SSF53178">
    <property type="entry name" value="Peptidyl-tRNA hydrolase-like"/>
    <property type="match status" value="1"/>
</dbReference>
<evidence type="ECO:0000313" key="6">
    <source>
        <dbReference type="Proteomes" id="UP000076738"/>
    </source>
</evidence>
<dbReference type="OrthoDB" id="1711136at2759"/>
<dbReference type="Gene3D" id="3.40.50.1470">
    <property type="entry name" value="Peptidyl-tRNA hydrolase"/>
    <property type="match status" value="1"/>
</dbReference>
<dbReference type="InterPro" id="IPR036416">
    <property type="entry name" value="Pept_tRNA_hydro_sf"/>
</dbReference>
<feature type="region of interest" description="Disordered" evidence="4">
    <location>
        <begin position="233"/>
        <end position="257"/>
    </location>
</feature>